<dbReference type="EMBL" id="JACXAI010000050">
    <property type="protein sequence ID" value="MBD1383290.1"/>
    <property type="molecule type" value="Genomic_DNA"/>
</dbReference>
<feature type="transmembrane region" description="Helical" evidence="7">
    <location>
        <begin position="101"/>
        <end position="124"/>
    </location>
</feature>
<dbReference type="RefSeq" id="WP_191162318.1">
    <property type="nucleotide sequence ID" value="NZ_JACXAI010000050.1"/>
</dbReference>
<reference evidence="8" key="1">
    <citation type="submission" date="2020-09" db="EMBL/GenBank/DDBJ databases">
        <title>A novel bacterium of genus Bacillus, isolated from South China Sea.</title>
        <authorList>
            <person name="Huang H."/>
            <person name="Mo K."/>
            <person name="Hu Y."/>
        </authorList>
    </citation>
    <scope>NUCLEOTIDE SEQUENCE</scope>
    <source>
        <strain evidence="8">IB182487</strain>
    </source>
</reference>
<dbReference type="Pfam" id="PF07681">
    <property type="entry name" value="DoxX"/>
    <property type="match status" value="1"/>
</dbReference>
<dbReference type="GO" id="GO:0005886">
    <property type="term" value="C:plasma membrane"/>
    <property type="evidence" value="ECO:0007669"/>
    <property type="project" value="UniProtKB-SubCell"/>
</dbReference>
<evidence type="ECO:0000256" key="3">
    <source>
        <dbReference type="ARBA" id="ARBA00022475"/>
    </source>
</evidence>
<comment type="subcellular location">
    <subcellularLocation>
        <location evidence="1">Cell membrane</location>
        <topology evidence="1">Multi-pass membrane protein</topology>
    </subcellularLocation>
</comment>
<gene>
    <name evidence="8" type="ORF">IC621_24185</name>
</gene>
<dbReference type="PANTHER" id="PTHR33452">
    <property type="entry name" value="OXIDOREDUCTASE CATD-RELATED"/>
    <property type="match status" value="1"/>
</dbReference>
<dbReference type="InterPro" id="IPR032808">
    <property type="entry name" value="DoxX"/>
</dbReference>
<keyword evidence="3" id="KW-1003">Cell membrane</keyword>
<dbReference type="InterPro" id="IPR051907">
    <property type="entry name" value="DoxX-like_oxidoreductase"/>
</dbReference>
<proteinExistence type="inferred from homology"/>
<evidence type="ECO:0000256" key="2">
    <source>
        <dbReference type="ARBA" id="ARBA00006679"/>
    </source>
</evidence>
<evidence type="ECO:0000313" key="8">
    <source>
        <dbReference type="EMBL" id="MBD1383290.1"/>
    </source>
</evidence>
<keyword evidence="9" id="KW-1185">Reference proteome</keyword>
<evidence type="ECO:0000256" key="4">
    <source>
        <dbReference type="ARBA" id="ARBA00022692"/>
    </source>
</evidence>
<organism evidence="8 9">
    <name type="scientific">Metabacillus arenae</name>
    <dbReference type="NCBI Taxonomy" id="2771434"/>
    <lineage>
        <taxon>Bacteria</taxon>
        <taxon>Bacillati</taxon>
        <taxon>Bacillota</taxon>
        <taxon>Bacilli</taxon>
        <taxon>Bacillales</taxon>
        <taxon>Bacillaceae</taxon>
        <taxon>Metabacillus</taxon>
    </lineage>
</organism>
<dbReference type="AlphaFoldDB" id="A0A926NLJ1"/>
<comment type="similarity">
    <text evidence="2">Belongs to the DoxX family.</text>
</comment>
<dbReference type="Proteomes" id="UP000626844">
    <property type="component" value="Unassembled WGS sequence"/>
</dbReference>
<feature type="transmembrane region" description="Helical" evidence="7">
    <location>
        <begin position="46"/>
        <end position="65"/>
    </location>
</feature>
<accession>A0A926NLJ1</accession>
<protein>
    <submittedName>
        <fullName evidence="8">DoxX family protein</fullName>
    </submittedName>
</protein>
<keyword evidence="5 7" id="KW-1133">Transmembrane helix</keyword>
<feature type="transmembrane region" description="Helical" evidence="7">
    <location>
        <begin position="7"/>
        <end position="26"/>
    </location>
</feature>
<comment type="caution">
    <text evidence="8">The sequence shown here is derived from an EMBL/GenBank/DDBJ whole genome shotgun (WGS) entry which is preliminary data.</text>
</comment>
<evidence type="ECO:0000313" key="9">
    <source>
        <dbReference type="Proteomes" id="UP000626844"/>
    </source>
</evidence>
<keyword evidence="4 7" id="KW-0812">Transmembrane</keyword>
<evidence type="ECO:0000256" key="6">
    <source>
        <dbReference type="ARBA" id="ARBA00023136"/>
    </source>
</evidence>
<sequence length="137" mass="14412">MKDKLEIGSLILRVVLGITFAMHGLAKFQGGIGNTAASFESMGIPGFMGYVVGVIELAGGIAVILGLGTKLVSSLFAIILVVATIKVKWSSGFLGGFELDLVLLAISLHLALNGSFLLSLDSLWKNSFKGTNRQIES</sequence>
<name>A0A926NLJ1_9BACI</name>
<evidence type="ECO:0000256" key="1">
    <source>
        <dbReference type="ARBA" id="ARBA00004651"/>
    </source>
</evidence>
<evidence type="ECO:0000256" key="7">
    <source>
        <dbReference type="SAM" id="Phobius"/>
    </source>
</evidence>
<dbReference type="PANTHER" id="PTHR33452:SF1">
    <property type="entry name" value="INNER MEMBRANE PROTEIN YPHA-RELATED"/>
    <property type="match status" value="1"/>
</dbReference>
<evidence type="ECO:0000256" key="5">
    <source>
        <dbReference type="ARBA" id="ARBA00022989"/>
    </source>
</evidence>
<feature type="transmembrane region" description="Helical" evidence="7">
    <location>
        <begin position="72"/>
        <end position="89"/>
    </location>
</feature>
<keyword evidence="6 7" id="KW-0472">Membrane</keyword>